<name>A0ABP4GEB6_9PSEU</name>
<dbReference type="EMBL" id="BAAALM010000026">
    <property type="protein sequence ID" value="GAA1222512.1"/>
    <property type="molecule type" value="Genomic_DNA"/>
</dbReference>
<keyword evidence="2" id="KW-1185">Reference proteome</keyword>
<dbReference type="Proteomes" id="UP001500467">
    <property type="component" value="Unassembled WGS sequence"/>
</dbReference>
<sequence length="49" mass="5670">MTLRRKYTGAKRITEAADCTVGTMVGERSKRSEVRSEERVERLEVRMPV</sequence>
<gene>
    <name evidence="1" type="ORF">GCM10009675_51730</name>
</gene>
<evidence type="ECO:0000313" key="1">
    <source>
        <dbReference type="EMBL" id="GAA1222512.1"/>
    </source>
</evidence>
<organism evidence="1 2">
    <name type="scientific">Prauserella alba</name>
    <dbReference type="NCBI Taxonomy" id="176898"/>
    <lineage>
        <taxon>Bacteria</taxon>
        <taxon>Bacillati</taxon>
        <taxon>Actinomycetota</taxon>
        <taxon>Actinomycetes</taxon>
        <taxon>Pseudonocardiales</taxon>
        <taxon>Pseudonocardiaceae</taxon>
        <taxon>Prauserella</taxon>
    </lineage>
</organism>
<comment type="caution">
    <text evidence="1">The sequence shown here is derived from an EMBL/GenBank/DDBJ whole genome shotgun (WGS) entry which is preliminary data.</text>
</comment>
<evidence type="ECO:0000313" key="2">
    <source>
        <dbReference type="Proteomes" id="UP001500467"/>
    </source>
</evidence>
<proteinExistence type="predicted"/>
<accession>A0ABP4GEB6</accession>
<reference evidence="2" key="1">
    <citation type="journal article" date="2019" name="Int. J. Syst. Evol. Microbiol.">
        <title>The Global Catalogue of Microorganisms (GCM) 10K type strain sequencing project: providing services to taxonomists for standard genome sequencing and annotation.</title>
        <authorList>
            <consortium name="The Broad Institute Genomics Platform"/>
            <consortium name="The Broad Institute Genome Sequencing Center for Infectious Disease"/>
            <person name="Wu L."/>
            <person name="Ma J."/>
        </authorList>
    </citation>
    <scope>NUCLEOTIDE SEQUENCE [LARGE SCALE GENOMIC DNA]</scope>
    <source>
        <strain evidence="2">JCM 13022</strain>
    </source>
</reference>
<protein>
    <submittedName>
        <fullName evidence="1">Uncharacterized protein</fullName>
    </submittedName>
</protein>